<feature type="region of interest" description="Disordered" evidence="1">
    <location>
        <begin position="37"/>
        <end position="81"/>
    </location>
</feature>
<keyword evidence="3" id="KW-0732">Signal</keyword>
<keyword evidence="2" id="KW-0812">Transmembrane</keyword>
<dbReference type="EMBL" id="JAICCE010000007">
    <property type="protein sequence ID" value="KAG9275690.1"/>
    <property type="molecule type" value="Genomic_DNA"/>
</dbReference>
<feature type="transmembrane region" description="Helical" evidence="2">
    <location>
        <begin position="184"/>
        <end position="207"/>
    </location>
</feature>
<comment type="caution">
    <text evidence="4">The sequence shown here is derived from an EMBL/GenBank/DDBJ whole genome shotgun (WGS) entry which is preliminary data.</text>
</comment>
<dbReference type="Proteomes" id="UP000752171">
    <property type="component" value="Unassembled WGS sequence"/>
</dbReference>
<feature type="compositionally biased region" description="Polar residues" evidence="1">
    <location>
        <begin position="249"/>
        <end position="259"/>
    </location>
</feature>
<feature type="compositionally biased region" description="Low complexity" evidence="1">
    <location>
        <begin position="164"/>
        <end position="173"/>
    </location>
</feature>
<organism evidence="4 5">
    <name type="scientific">Astyanax mexicanus</name>
    <name type="common">Blind cave fish</name>
    <name type="synonym">Astyanax fasciatus mexicanus</name>
    <dbReference type="NCBI Taxonomy" id="7994"/>
    <lineage>
        <taxon>Eukaryota</taxon>
        <taxon>Metazoa</taxon>
        <taxon>Chordata</taxon>
        <taxon>Craniata</taxon>
        <taxon>Vertebrata</taxon>
        <taxon>Euteleostomi</taxon>
        <taxon>Actinopterygii</taxon>
        <taxon>Neopterygii</taxon>
        <taxon>Teleostei</taxon>
        <taxon>Ostariophysi</taxon>
        <taxon>Characiformes</taxon>
        <taxon>Characoidei</taxon>
        <taxon>Acestrorhamphidae</taxon>
        <taxon>Acestrorhamphinae</taxon>
        <taxon>Astyanax</taxon>
    </lineage>
</organism>
<feature type="region of interest" description="Disordered" evidence="1">
    <location>
        <begin position="249"/>
        <end position="341"/>
    </location>
</feature>
<proteinExistence type="predicted"/>
<sequence length="358" mass="38502">MEKITAVFLFLTLIGALLVIASAADVTTKEITRTDPKTALVTSDPSKVSPNSFTTPAKAPEGNAATSTNVTSATPKTNQTNDGKKKCIYCSFHLTNQLTSSFLFLITTPNPVSDVTTKTNQTKGVNTTTPMSVSKSTPKTNQTKGDKQTPGPKKPPTESPTTPPKVKTTQTTPNKHKGMQSMILFSYIIIILVIILCITGAIGFCCYQNKSRTFSLDRSSKSEDAHIPLSTVEPEVFEASASKDMETFTATETSGTVESSPPAEAVEKKEEEKAAPAAEAPQPEKESSAESQATVPLVEKPEELTVVDLNDEEQAISNKTSIETLEETPNENNSNNRAQARVKNANGNFIEINLDDLL</sequence>
<feature type="chain" id="PRO_5035746973" evidence="3">
    <location>
        <begin position="24"/>
        <end position="358"/>
    </location>
</feature>
<reference evidence="4 5" key="1">
    <citation type="submission" date="2021-07" db="EMBL/GenBank/DDBJ databases">
        <authorList>
            <person name="Imarazene B."/>
            <person name="Zahm M."/>
            <person name="Klopp C."/>
            <person name="Cabau C."/>
            <person name="Beille S."/>
            <person name="Jouanno E."/>
            <person name="Castinel A."/>
            <person name="Lluch J."/>
            <person name="Gil L."/>
            <person name="Kuchtly C."/>
            <person name="Lopez Roques C."/>
            <person name="Donnadieu C."/>
            <person name="Parrinello H."/>
            <person name="Journot L."/>
            <person name="Du K."/>
            <person name="Schartl M."/>
            <person name="Retaux S."/>
            <person name="Guiguen Y."/>
        </authorList>
    </citation>
    <scope>NUCLEOTIDE SEQUENCE [LARGE SCALE GENOMIC DNA]</scope>
    <source>
        <strain evidence="4">Pach_M1</strain>
        <tissue evidence="4">Testis</tissue>
    </source>
</reference>
<evidence type="ECO:0000256" key="1">
    <source>
        <dbReference type="SAM" id="MobiDB-lite"/>
    </source>
</evidence>
<evidence type="ECO:0000256" key="3">
    <source>
        <dbReference type="SAM" id="SignalP"/>
    </source>
</evidence>
<feature type="compositionally biased region" description="Polar residues" evidence="1">
    <location>
        <begin position="40"/>
        <end position="55"/>
    </location>
</feature>
<protein>
    <submittedName>
        <fullName evidence="4">Uncharacterized protein</fullName>
    </submittedName>
</protein>
<feature type="compositionally biased region" description="Basic and acidic residues" evidence="1">
    <location>
        <begin position="265"/>
        <end position="274"/>
    </location>
</feature>
<feature type="compositionally biased region" description="Low complexity" evidence="1">
    <location>
        <begin position="63"/>
        <end position="74"/>
    </location>
</feature>
<feature type="compositionally biased region" description="Polar residues" evidence="1">
    <location>
        <begin position="115"/>
        <end position="143"/>
    </location>
</feature>
<accession>A0A8T2LW85</accession>
<evidence type="ECO:0000313" key="5">
    <source>
        <dbReference type="Proteomes" id="UP000752171"/>
    </source>
</evidence>
<evidence type="ECO:0000313" key="4">
    <source>
        <dbReference type="EMBL" id="KAG9275690.1"/>
    </source>
</evidence>
<evidence type="ECO:0000256" key="2">
    <source>
        <dbReference type="SAM" id="Phobius"/>
    </source>
</evidence>
<feature type="signal peptide" evidence="3">
    <location>
        <begin position="1"/>
        <end position="23"/>
    </location>
</feature>
<dbReference type="AlphaFoldDB" id="A0A8T2LW85"/>
<name>A0A8T2LW85_ASTMX</name>
<keyword evidence="2" id="KW-0472">Membrane</keyword>
<gene>
    <name evidence="4" type="ORF">AMEX_G10239</name>
</gene>
<feature type="compositionally biased region" description="Pro residues" evidence="1">
    <location>
        <begin position="152"/>
        <end position="163"/>
    </location>
</feature>
<keyword evidence="2" id="KW-1133">Transmembrane helix</keyword>
<feature type="region of interest" description="Disordered" evidence="1">
    <location>
        <begin position="115"/>
        <end position="174"/>
    </location>
</feature>